<dbReference type="OrthoDB" id="505602at2"/>
<evidence type="ECO:0000259" key="7">
    <source>
        <dbReference type="Pfam" id="PF25967"/>
    </source>
</evidence>
<sequence length="466" mass="50151">MQIPLIGKVGKKPAAWLIGLLAAGVITVPVVTYGVLKRGTPKQALTELTVPVKSETVTVRITASGTIAPVQTVNLSPKTSGRLAELFVEQGDRVQAGQAIARMESSELQAQRAQAVANLQEAQQRLAQLQAGTRIEEVRQAESEVARARGEIDRVRGQVADAQSLLEFARSQTRRQQELANQGAISTNSLEEFLRKEQNAKQTLNQAQAQLSQAQAQYNQTVQQLAQRRNGSTREEIGQAEARVASAAAQVQQVNTNIGDAIIRAPFAGLITQRYASVGAFVTPTTSASSTTSATSTSIVALASDLEVLAKVPEIDIGQIKPGQAVEVRVDAFPEETFKGRVRLISPEAVVERDVTAFQVRIQLLSGREKLRSGMNTDLSFLGNQLKEAMLVPTVAIVTKKGQTGVLMPDSKNQPQFKPVTIGTNFNNQTQITEGVKPGDPVFVQLPEGQKLEKIINGEPGATQNK</sequence>
<evidence type="ECO:0000313" key="9">
    <source>
        <dbReference type="EMBL" id="PSB21948.1"/>
    </source>
</evidence>
<keyword evidence="5" id="KW-1133">Transmembrane helix</keyword>
<name>A0A2T1DN75_9CYAN</name>
<evidence type="ECO:0000256" key="3">
    <source>
        <dbReference type="ARBA" id="ARBA00023054"/>
    </source>
</evidence>
<keyword evidence="10" id="KW-1185">Reference proteome</keyword>
<comment type="caution">
    <text evidence="9">The sequence shown here is derived from an EMBL/GenBank/DDBJ whole genome shotgun (WGS) entry which is preliminary data.</text>
</comment>
<organism evidence="9 10">
    <name type="scientific">Phormidesmis priestleyi ULC007</name>
    <dbReference type="NCBI Taxonomy" id="1920490"/>
    <lineage>
        <taxon>Bacteria</taxon>
        <taxon>Bacillati</taxon>
        <taxon>Cyanobacteriota</taxon>
        <taxon>Cyanophyceae</taxon>
        <taxon>Leptolyngbyales</taxon>
        <taxon>Leptolyngbyaceae</taxon>
        <taxon>Phormidesmis</taxon>
    </lineage>
</organism>
<dbReference type="NCBIfam" id="TIGR01730">
    <property type="entry name" value="RND_mfp"/>
    <property type="match status" value="1"/>
</dbReference>
<accession>A0A2T1DN75</accession>
<dbReference type="Pfam" id="PF25973">
    <property type="entry name" value="BSH_CzcB"/>
    <property type="match status" value="1"/>
</dbReference>
<dbReference type="Gene3D" id="2.40.30.170">
    <property type="match status" value="1"/>
</dbReference>
<dbReference type="Gene3D" id="2.40.420.20">
    <property type="match status" value="1"/>
</dbReference>
<evidence type="ECO:0000259" key="8">
    <source>
        <dbReference type="Pfam" id="PF25973"/>
    </source>
</evidence>
<dbReference type="GO" id="GO:0022857">
    <property type="term" value="F:transmembrane transporter activity"/>
    <property type="evidence" value="ECO:0007669"/>
    <property type="project" value="InterPro"/>
</dbReference>
<reference evidence="9 10" key="2">
    <citation type="submission" date="2018-03" db="EMBL/GenBank/DDBJ databases">
        <title>The ancient ancestry and fast evolution of plastids.</title>
        <authorList>
            <person name="Moore K.R."/>
            <person name="Magnabosco C."/>
            <person name="Momper L."/>
            <person name="Gold D.A."/>
            <person name="Bosak T."/>
            <person name="Fournier G.P."/>
        </authorList>
    </citation>
    <scope>NUCLEOTIDE SEQUENCE [LARGE SCALE GENOMIC DNA]</scope>
    <source>
        <strain evidence="9 10">ULC007</strain>
    </source>
</reference>
<comment type="similarity">
    <text evidence="2">Belongs to the membrane fusion protein (MFP) (TC 8.A.1) family.</text>
</comment>
<gene>
    <name evidence="9" type="ORF">C7B65_00565</name>
</gene>
<dbReference type="InterPro" id="IPR006143">
    <property type="entry name" value="RND_pump_MFP"/>
</dbReference>
<dbReference type="Gene3D" id="1.10.287.470">
    <property type="entry name" value="Helix hairpin bin"/>
    <property type="match status" value="1"/>
</dbReference>
<dbReference type="InterPro" id="IPR058792">
    <property type="entry name" value="Beta-barrel_RND_2"/>
</dbReference>
<dbReference type="GO" id="GO:0030313">
    <property type="term" value="C:cell envelope"/>
    <property type="evidence" value="ECO:0007669"/>
    <property type="project" value="UniProtKB-SubCell"/>
</dbReference>
<dbReference type="InterPro" id="IPR058627">
    <property type="entry name" value="MdtA-like_C"/>
</dbReference>
<evidence type="ECO:0000256" key="2">
    <source>
        <dbReference type="ARBA" id="ARBA00009477"/>
    </source>
</evidence>
<dbReference type="AlphaFoldDB" id="A0A2T1DN75"/>
<proteinExistence type="inferred from homology"/>
<dbReference type="GO" id="GO:0016020">
    <property type="term" value="C:membrane"/>
    <property type="evidence" value="ECO:0007669"/>
    <property type="project" value="InterPro"/>
</dbReference>
<feature type="transmembrane region" description="Helical" evidence="5">
    <location>
        <begin position="14"/>
        <end position="36"/>
    </location>
</feature>
<feature type="domain" description="CzcB-like barrel-sandwich hybrid" evidence="8">
    <location>
        <begin position="72"/>
        <end position="287"/>
    </location>
</feature>
<keyword evidence="5" id="KW-0472">Membrane</keyword>
<dbReference type="PANTHER" id="PTHR32347:SF14">
    <property type="entry name" value="EFFLUX SYSTEM COMPONENT YKNX-RELATED"/>
    <property type="match status" value="1"/>
</dbReference>
<evidence type="ECO:0000256" key="4">
    <source>
        <dbReference type="SAM" id="Coils"/>
    </source>
</evidence>
<evidence type="ECO:0000313" key="10">
    <source>
        <dbReference type="Proteomes" id="UP000238634"/>
    </source>
</evidence>
<keyword evidence="3 4" id="KW-0175">Coiled coil</keyword>
<evidence type="ECO:0000259" key="6">
    <source>
        <dbReference type="Pfam" id="PF25954"/>
    </source>
</evidence>
<feature type="domain" description="CusB-like beta-barrel" evidence="6">
    <location>
        <begin position="309"/>
        <end position="381"/>
    </location>
</feature>
<dbReference type="Gene3D" id="2.40.50.100">
    <property type="match status" value="1"/>
</dbReference>
<reference evidence="9 10" key="1">
    <citation type="submission" date="2018-02" db="EMBL/GenBank/DDBJ databases">
        <authorList>
            <person name="Cohen D.B."/>
            <person name="Kent A.D."/>
        </authorList>
    </citation>
    <scope>NUCLEOTIDE SEQUENCE [LARGE SCALE GENOMIC DNA]</scope>
    <source>
        <strain evidence="9 10">ULC007</strain>
    </source>
</reference>
<dbReference type="Pfam" id="PF25967">
    <property type="entry name" value="RND-MFP_C"/>
    <property type="match status" value="1"/>
</dbReference>
<dbReference type="Proteomes" id="UP000238634">
    <property type="component" value="Unassembled WGS sequence"/>
</dbReference>
<protein>
    <submittedName>
        <fullName evidence="9">Efflux RND transporter periplasmic adaptor subunit</fullName>
    </submittedName>
</protein>
<dbReference type="InterPro" id="IPR058647">
    <property type="entry name" value="BSH_CzcB-like"/>
</dbReference>
<evidence type="ECO:0000256" key="5">
    <source>
        <dbReference type="SAM" id="Phobius"/>
    </source>
</evidence>
<dbReference type="EMBL" id="PVWG01000001">
    <property type="protein sequence ID" value="PSB21948.1"/>
    <property type="molecule type" value="Genomic_DNA"/>
</dbReference>
<feature type="coiled-coil region" evidence="4">
    <location>
        <begin position="105"/>
        <end position="257"/>
    </location>
</feature>
<dbReference type="PRINTS" id="PR01490">
    <property type="entry name" value="RTXTOXIND"/>
</dbReference>
<dbReference type="PANTHER" id="PTHR32347">
    <property type="entry name" value="EFFLUX SYSTEM COMPONENT YKNX-RELATED"/>
    <property type="match status" value="1"/>
</dbReference>
<comment type="subcellular location">
    <subcellularLocation>
        <location evidence="1">Cell envelope</location>
    </subcellularLocation>
</comment>
<evidence type="ECO:0000256" key="1">
    <source>
        <dbReference type="ARBA" id="ARBA00004196"/>
    </source>
</evidence>
<dbReference type="InterPro" id="IPR050465">
    <property type="entry name" value="UPF0194_transport"/>
</dbReference>
<dbReference type="STRING" id="1920490.GCA_001895925_00661"/>
<keyword evidence="5" id="KW-0812">Transmembrane</keyword>
<dbReference type="SUPFAM" id="SSF111369">
    <property type="entry name" value="HlyD-like secretion proteins"/>
    <property type="match status" value="2"/>
</dbReference>
<dbReference type="RefSeq" id="WP_073068971.1">
    <property type="nucleotide sequence ID" value="NZ_MPPI01000001.1"/>
</dbReference>
<dbReference type="Pfam" id="PF25954">
    <property type="entry name" value="Beta-barrel_RND_2"/>
    <property type="match status" value="1"/>
</dbReference>
<feature type="domain" description="Multidrug resistance protein MdtA-like C-terminal permuted SH3" evidence="7">
    <location>
        <begin position="389"/>
        <end position="444"/>
    </location>
</feature>